<feature type="region of interest" description="Disordered" evidence="1">
    <location>
        <begin position="516"/>
        <end position="569"/>
    </location>
</feature>
<sequence>MPNGKGLCRRAKVDRLWRVWYALLILAVHGFLLHASFQRYSAFRSRALREQWPMGPMNFHLAGAIAAALMLPLFLYSAFLKTDNFAEDGVQVGRDRDSLRVAAVDVAEGVVGCGACLSRLLRHFVPYTSALHLLMSLCLLLPMPVLEAEEIHREQLAKDQIWRTDLDFVIQPTATATHPVSTEVFNLLLALAILTVRYPSVFWFSNRVFSLLFSVVVCASGLHTFLAYEATSVLYKAATVGSTESVVLKIPPAATLALDSVGSMLLLLASGAFFEFGYAQVLNNLRKYRHYLQLEASSSGSSERSNGSSGAGVGSIDGAACCASNANLIFGLLLMLAAALCKAPVLWDWLSLYHSRQEPILLAAAVSAGACLLIWIAAWLALCCRPVWQFNIRLELEFPEKVSADYQGQRQQPGQPSSASMPQERRSPPSSAGSDLSKKSNQYVFMHRGISSDMQPVSMIPTVSEQVDNASESSYTCGGANGTLDRQAGLVKYQVRRNSAQLSSAAASGSLKRNALLARSRSGNRVTFKDRHETIPGSPGSSQNTSSDSGIEASRLNGQQQQQQGSVVTSLQIGLNDDYARVNKQPRAPSRQSNYEDYPMLGCLFGNQSDMSASAGGPAEFYQHQQTDPYGRPLPGVPVLPPPPAGYGTGASAAAMGGDPYGVPDILLSRSPFASLSRQPAAAKQDHYDYYELQQQQQQQQHLRSGSYPSLPQPMQPGDQLEGLCSQV</sequence>
<evidence type="ECO:0000256" key="2">
    <source>
        <dbReference type="SAM" id="Phobius"/>
    </source>
</evidence>
<dbReference type="AlphaFoldDB" id="A0A267FQI6"/>
<name>A0A267FQI6_9PLAT</name>
<feature type="region of interest" description="Disordered" evidence="1">
    <location>
        <begin position="694"/>
        <end position="728"/>
    </location>
</feature>
<evidence type="ECO:0000313" key="3">
    <source>
        <dbReference type="EMBL" id="PAA76045.1"/>
    </source>
</evidence>
<evidence type="ECO:0000313" key="4">
    <source>
        <dbReference type="Proteomes" id="UP000215902"/>
    </source>
</evidence>
<evidence type="ECO:0000256" key="1">
    <source>
        <dbReference type="SAM" id="MobiDB-lite"/>
    </source>
</evidence>
<gene>
    <name evidence="3" type="ORF">BOX15_Mlig020687g3</name>
</gene>
<dbReference type="EMBL" id="NIVC01000845">
    <property type="protein sequence ID" value="PAA76045.1"/>
    <property type="molecule type" value="Genomic_DNA"/>
</dbReference>
<reference evidence="3 4" key="1">
    <citation type="submission" date="2017-06" db="EMBL/GenBank/DDBJ databases">
        <title>A platform for efficient transgenesis in Macrostomum lignano, a flatworm model organism for stem cell research.</title>
        <authorList>
            <person name="Berezikov E."/>
        </authorList>
    </citation>
    <scope>NUCLEOTIDE SEQUENCE [LARGE SCALE GENOMIC DNA]</scope>
    <source>
        <strain evidence="3">DV1</strain>
        <tissue evidence="3">Whole organism</tissue>
    </source>
</reference>
<keyword evidence="2" id="KW-1133">Transmembrane helix</keyword>
<feature type="transmembrane region" description="Helical" evidence="2">
    <location>
        <begin position="20"/>
        <end position="37"/>
    </location>
</feature>
<feature type="region of interest" description="Disordered" evidence="1">
    <location>
        <begin position="405"/>
        <end position="438"/>
    </location>
</feature>
<feature type="transmembrane region" description="Helical" evidence="2">
    <location>
        <begin position="359"/>
        <end position="383"/>
    </location>
</feature>
<feature type="transmembrane region" description="Helical" evidence="2">
    <location>
        <begin position="328"/>
        <end position="347"/>
    </location>
</feature>
<keyword evidence="4" id="KW-1185">Reference proteome</keyword>
<feature type="compositionally biased region" description="Polar residues" evidence="1">
    <location>
        <begin position="539"/>
        <end position="549"/>
    </location>
</feature>
<feature type="transmembrane region" description="Helical" evidence="2">
    <location>
        <begin position="211"/>
        <end position="228"/>
    </location>
</feature>
<protein>
    <submittedName>
        <fullName evidence="3">Uncharacterized protein</fullName>
    </submittedName>
</protein>
<accession>A0A267FQI6</accession>
<feature type="transmembrane region" description="Helical" evidence="2">
    <location>
        <begin position="58"/>
        <end position="79"/>
    </location>
</feature>
<proteinExistence type="predicted"/>
<feature type="transmembrane region" description="Helical" evidence="2">
    <location>
        <begin position="261"/>
        <end position="279"/>
    </location>
</feature>
<dbReference type="PANTHER" id="PTHR21579:SF20">
    <property type="entry name" value="PROTEIN TINCAR"/>
    <property type="match status" value="1"/>
</dbReference>
<keyword evidence="2" id="KW-0472">Membrane</keyword>
<feature type="transmembrane region" description="Helical" evidence="2">
    <location>
        <begin position="184"/>
        <end position="204"/>
    </location>
</feature>
<dbReference type="OrthoDB" id="10033661at2759"/>
<feature type="compositionally biased region" description="Polar residues" evidence="1">
    <location>
        <begin position="428"/>
        <end position="438"/>
    </location>
</feature>
<dbReference type="InterPro" id="IPR053291">
    <property type="entry name" value="Ommatidial_diff-associated"/>
</dbReference>
<dbReference type="PANTHER" id="PTHR21579">
    <property type="entry name" value="PROTEIN TINCAR"/>
    <property type="match status" value="1"/>
</dbReference>
<keyword evidence="2" id="KW-0812">Transmembrane</keyword>
<comment type="caution">
    <text evidence="3">The sequence shown here is derived from an EMBL/GenBank/DDBJ whole genome shotgun (WGS) entry which is preliminary data.</text>
</comment>
<organism evidence="3 4">
    <name type="scientific">Macrostomum lignano</name>
    <dbReference type="NCBI Taxonomy" id="282301"/>
    <lineage>
        <taxon>Eukaryota</taxon>
        <taxon>Metazoa</taxon>
        <taxon>Spiralia</taxon>
        <taxon>Lophotrochozoa</taxon>
        <taxon>Platyhelminthes</taxon>
        <taxon>Rhabditophora</taxon>
        <taxon>Macrostomorpha</taxon>
        <taxon>Macrostomida</taxon>
        <taxon>Macrostomidae</taxon>
        <taxon>Macrostomum</taxon>
    </lineage>
</organism>
<dbReference type="Proteomes" id="UP000215902">
    <property type="component" value="Unassembled WGS sequence"/>
</dbReference>
<feature type="compositionally biased region" description="Low complexity" evidence="1">
    <location>
        <begin position="407"/>
        <end position="418"/>
    </location>
</feature>